<comment type="caution">
    <text evidence="2">The sequence shown here is derived from an EMBL/GenBank/DDBJ whole genome shotgun (WGS) entry which is preliminary data.</text>
</comment>
<feature type="transmembrane region" description="Helical" evidence="1">
    <location>
        <begin position="94"/>
        <end position="117"/>
    </location>
</feature>
<keyword evidence="1" id="KW-0472">Membrane</keyword>
<dbReference type="InterPro" id="IPR005325">
    <property type="entry name" value="DUF308_memb"/>
</dbReference>
<dbReference type="HOGENOM" id="CLU_091585_7_0_9"/>
<dbReference type="RefSeq" id="WP_045922173.1">
    <property type="nucleotide sequence ID" value="NZ_JBHTHW010000004.1"/>
</dbReference>
<dbReference type="PANTHER" id="PTHR34989:SF1">
    <property type="entry name" value="PROTEIN HDED"/>
    <property type="match status" value="1"/>
</dbReference>
<dbReference type="PATRIC" id="fig|1218508.4.peg.282"/>
<evidence type="ECO:0008006" key="4">
    <source>
        <dbReference type="Google" id="ProtNLM"/>
    </source>
</evidence>
<sequence length="173" mass="19697">MTRERHFDIFSLIIGIFSLFVGYEIMKHPASGLITIVLLLGIFSLVRGIYQCWLAYRIHQLMRQSHVGFLVFSAIVDILLGIIFLFNLPLGLTTLIYILAFWFIIDGIAEITLVPFYRLFGRGYYWLIIILAILSIIAGIILLFRPFLGGVLIVSLAAVYFFMAGILEIIEAF</sequence>
<accession>A0A0F4L0W5</accession>
<feature type="transmembrane region" description="Helical" evidence="1">
    <location>
        <begin position="67"/>
        <end position="88"/>
    </location>
</feature>
<dbReference type="InterPro" id="IPR052712">
    <property type="entry name" value="Acid_resist_chaperone_HdeD"/>
</dbReference>
<evidence type="ECO:0000313" key="2">
    <source>
        <dbReference type="EMBL" id="KJY51226.1"/>
    </source>
</evidence>
<reference evidence="2 3" key="1">
    <citation type="submission" date="2014-12" db="EMBL/GenBank/DDBJ databases">
        <title>Comparative genomics of the lactic acid bacteria isolated from the honey bee gut.</title>
        <authorList>
            <person name="Ellegaard K.M."/>
            <person name="Tamarit D."/>
            <person name="Javelind E."/>
            <person name="Olofsson T."/>
            <person name="Andersson S.G."/>
            <person name="Vasquez A."/>
        </authorList>
    </citation>
    <scope>NUCLEOTIDE SEQUENCE [LARGE SCALE GENOMIC DNA]</scope>
    <source>
        <strain evidence="2 3">Hon2</strain>
    </source>
</reference>
<feature type="transmembrane region" description="Helical" evidence="1">
    <location>
        <begin position="32"/>
        <end position="55"/>
    </location>
</feature>
<dbReference type="Pfam" id="PF03729">
    <property type="entry name" value="DUF308"/>
    <property type="match status" value="1"/>
</dbReference>
<dbReference type="OrthoDB" id="2325981at2"/>
<proteinExistence type="predicted"/>
<dbReference type="GO" id="GO:0005886">
    <property type="term" value="C:plasma membrane"/>
    <property type="evidence" value="ECO:0007669"/>
    <property type="project" value="TreeGrafter"/>
</dbReference>
<feature type="transmembrane region" description="Helical" evidence="1">
    <location>
        <begin position="150"/>
        <end position="170"/>
    </location>
</feature>
<dbReference type="AlphaFoldDB" id="A0A0F4L0W5"/>
<keyword evidence="1" id="KW-0812">Transmembrane</keyword>
<dbReference type="Proteomes" id="UP000033695">
    <property type="component" value="Unassembled WGS sequence"/>
</dbReference>
<protein>
    <recommendedName>
        <fullName evidence="4">Integral membrane protein</fullName>
    </recommendedName>
</protein>
<keyword evidence="1" id="KW-1133">Transmembrane helix</keyword>
<dbReference type="EMBL" id="JXBZ01000002">
    <property type="protein sequence ID" value="KJY51226.1"/>
    <property type="molecule type" value="Genomic_DNA"/>
</dbReference>
<keyword evidence="3" id="KW-1185">Reference proteome</keyword>
<dbReference type="PANTHER" id="PTHR34989">
    <property type="entry name" value="PROTEIN HDED"/>
    <property type="match status" value="1"/>
</dbReference>
<dbReference type="STRING" id="1218508.JG29_02740"/>
<gene>
    <name evidence="2" type="ORF">JG29_02740</name>
</gene>
<name>A0A0F4L0W5_9LACO</name>
<feature type="transmembrane region" description="Helical" evidence="1">
    <location>
        <begin position="7"/>
        <end position="26"/>
    </location>
</feature>
<organism evidence="2 3">
    <name type="scientific">Bombilactobacillus mellis</name>
    <dbReference type="NCBI Taxonomy" id="1218508"/>
    <lineage>
        <taxon>Bacteria</taxon>
        <taxon>Bacillati</taxon>
        <taxon>Bacillota</taxon>
        <taxon>Bacilli</taxon>
        <taxon>Lactobacillales</taxon>
        <taxon>Lactobacillaceae</taxon>
        <taxon>Bombilactobacillus</taxon>
    </lineage>
</organism>
<evidence type="ECO:0000313" key="3">
    <source>
        <dbReference type="Proteomes" id="UP000033695"/>
    </source>
</evidence>
<feature type="transmembrane region" description="Helical" evidence="1">
    <location>
        <begin position="124"/>
        <end position="144"/>
    </location>
</feature>
<evidence type="ECO:0000256" key="1">
    <source>
        <dbReference type="SAM" id="Phobius"/>
    </source>
</evidence>